<dbReference type="InterPro" id="IPR036291">
    <property type="entry name" value="NAD(P)-bd_dom_sf"/>
</dbReference>
<feature type="non-terminal residue" evidence="2">
    <location>
        <position position="219"/>
    </location>
</feature>
<dbReference type="PANTHER" id="PTHR48079:SF6">
    <property type="entry name" value="NAD(P)-BINDING DOMAIN-CONTAINING PROTEIN-RELATED"/>
    <property type="match status" value="1"/>
</dbReference>
<gene>
    <name evidence="2" type="ORF">ENJ10_08220</name>
</gene>
<protein>
    <submittedName>
        <fullName evidence="2">NAD(P)-dependent oxidoreductase</fullName>
    </submittedName>
</protein>
<name>A0A7V1LMH5_CALAY</name>
<dbReference type="Proteomes" id="UP000886005">
    <property type="component" value="Unassembled WGS sequence"/>
</dbReference>
<dbReference type="AlphaFoldDB" id="A0A7V1LMH5"/>
<dbReference type="InterPro" id="IPR051783">
    <property type="entry name" value="NAD(P)-dependent_oxidoreduct"/>
</dbReference>
<proteinExistence type="predicted"/>
<dbReference type="EMBL" id="DRLD01000224">
    <property type="protein sequence ID" value="HED10660.1"/>
    <property type="molecule type" value="Genomic_DNA"/>
</dbReference>
<evidence type="ECO:0000259" key="1">
    <source>
        <dbReference type="Pfam" id="PF01370"/>
    </source>
</evidence>
<dbReference type="InterPro" id="IPR001509">
    <property type="entry name" value="Epimerase_deHydtase"/>
</dbReference>
<dbReference type="Pfam" id="PF01370">
    <property type="entry name" value="Epimerase"/>
    <property type="match status" value="1"/>
</dbReference>
<feature type="domain" description="NAD-dependent epimerase/dehydratase" evidence="1">
    <location>
        <begin position="5"/>
        <end position="215"/>
    </location>
</feature>
<dbReference type="GO" id="GO:0005737">
    <property type="term" value="C:cytoplasm"/>
    <property type="evidence" value="ECO:0007669"/>
    <property type="project" value="TreeGrafter"/>
</dbReference>
<dbReference type="PANTHER" id="PTHR48079">
    <property type="entry name" value="PROTEIN YEEZ"/>
    <property type="match status" value="1"/>
</dbReference>
<reference evidence="2" key="1">
    <citation type="journal article" date="2020" name="mSystems">
        <title>Genome- and Community-Level Interaction Insights into Carbon Utilization and Element Cycling Functions of Hydrothermarchaeota in Hydrothermal Sediment.</title>
        <authorList>
            <person name="Zhou Z."/>
            <person name="Liu Y."/>
            <person name="Xu W."/>
            <person name="Pan J."/>
            <person name="Luo Z.H."/>
            <person name="Li M."/>
        </authorList>
    </citation>
    <scope>NUCLEOTIDE SEQUENCE [LARGE SCALE GENOMIC DNA]</scope>
    <source>
        <strain evidence="2">HyVt-456</strain>
    </source>
</reference>
<dbReference type="GO" id="GO:0004029">
    <property type="term" value="F:aldehyde dehydrogenase (NAD+) activity"/>
    <property type="evidence" value="ECO:0007669"/>
    <property type="project" value="TreeGrafter"/>
</dbReference>
<evidence type="ECO:0000313" key="2">
    <source>
        <dbReference type="EMBL" id="HED10660.1"/>
    </source>
</evidence>
<organism evidence="2">
    <name type="scientific">Caldithrix abyssi</name>
    <dbReference type="NCBI Taxonomy" id="187145"/>
    <lineage>
        <taxon>Bacteria</taxon>
        <taxon>Pseudomonadati</taxon>
        <taxon>Calditrichota</taxon>
        <taxon>Calditrichia</taxon>
        <taxon>Calditrichales</taxon>
        <taxon>Calditrichaceae</taxon>
        <taxon>Caldithrix</taxon>
    </lineage>
</organism>
<accession>A0A7V1LMH5</accession>
<dbReference type="Gene3D" id="3.40.50.720">
    <property type="entry name" value="NAD(P)-binding Rossmann-like Domain"/>
    <property type="match status" value="1"/>
</dbReference>
<sequence>MKKAFVTGANGFVGSFLCEELLRKGYTVYALARKTSSLRWISALPVKMVFGDVGRPESYKAALGECTHVFHVAGVTKGRTRRDYMEGNFENTRLLVDAVLETGEPRFVLVGSQAAYGPSASLEPVTEEHPPRPLTWYGESKLMAQQYVREKTGVLRAAIGCPPAVYGPRDTDVLQFFKTVKMGVIPQLQGKDRYASFIHAADLARGLVLLGEHPGAVGE</sequence>
<dbReference type="SUPFAM" id="SSF51735">
    <property type="entry name" value="NAD(P)-binding Rossmann-fold domains"/>
    <property type="match status" value="1"/>
</dbReference>
<comment type="caution">
    <text evidence="2">The sequence shown here is derived from an EMBL/GenBank/DDBJ whole genome shotgun (WGS) entry which is preliminary data.</text>
</comment>